<dbReference type="Pfam" id="PF05678">
    <property type="entry name" value="VQ"/>
    <property type="match status" value="1"/>
</dbReference>
<dbReference type="EMBL" id="CM027684">
    <property type="protein sequence ID" value="KAG0528554.1"/>
    <property type="molecule type" value="Genomic_DNA"/>
</dbReference>
<feature type="compositionally biased region" description="Basic residues" evidence="1">
    <location>
        <begin position="47"/>
        <end position="71"/>
    </location>
</feature>
<dbReference type="PANTHER" id="PTHR33179">
    <property type="entry name" value="VQ MOTIF-CONTAINING PROTEIN"/>
    <property type="match status" value="1"/>
</dbReference>
<name>A0A921QUP5_SORBI</name>
<feature type="compositionally biased region" description="Pro residues" evidence="1">
    <location>
        <begin position="32"/>
        <end position="43"/>
    </location>
</feature>
<reference evidence="3" key="1">
    <citation type="journal article" date="2019" name="BMC Genomics">
        <title>A new reference genome for Sorghum bicolor reveals high levels of sequence similarity between sweet and grain genotypes: implications for the genetics of sugar metabolism.</title>
        <authorList>
            <person name="Cooper E.A."/>
            <person name="Brenton Z.W."/>
            <person name="Flinn B.S."/>
            <person name="Jenkins J."/>
            <person name="Shu S."/>
            <person name="Flowers D."/>
            <person name="Luo F."/>
            <person name="Wang Y."/>
            <person name="Xia P."/>
            <person name="Barry K."/>
            <person name="Daum C."/>
            <person name="Lipzen A."/>
            <person name="Yoshinaga Y."/>
            <person name="Schmutz J."/>
            <person name="Saski C."/>
            <person name="Vermerris W."/>
            <person name="Kresovich S."/>
        </authorList>
    </citation>
    <scope>NUCLEOTIDE SEQUENCE</scope>
</reference>
<dbReference type="InterPro" id="IPR008889">
    <property type="entry name" value="VQ"/>
</dbReference>
<proteinExistence type="predicted"/>
<feature type="region of interest" description="Disordered" evidence="1">
    <location>
        <begin position="1"/>
        <end position="75"/>
    </location>
</feature>
<comment type="caution">
    <text evidence="3">The sequence shown here is derived from an EMBL/GenBank/DDBJ whole genome shotgun (WGS) entry which is preliminary data.</text>
</comment>
<evidence type="ECO:0000313" key="4">
    <source>
        <dbReference type="Proteomes" id="UP000807115"/>
    </source>
</evidence>
<reference evidence="3" key="2">
    <citation type="submission" date="2020-10" db="EMBL/GenBank/DDBJ databases">
        <authorList>
            <person name="Cooper E.A."/>
            <person name="Brenton Z.W."/>
            <person name="Flinn B.S."/>
            <person name="Jenkins J."/>
            <person name="Shu S."/>
            <person name="Flowers D."/>
            <person name="Luo F."/>
            <person name="Wang Y."/>
            <person name="Xia P."/>
            <person name="Barry K."/>
            <person name="Daum C."/>
            <person name="Lipzen A."/>
            <person name="Yoshinaga Y."/>
            <person name="Schmutz J."/>
            <person name="Saski C."/>
            <person name="Vermerris W."/>
            <person name="Kresovich S."/>
        </authorList>
    </citation>
    <scope>NUCLEOTIDE SEQUENCE</scope>
</reference>
<evidence type="ECO:0000256" key="1">
    <source>
        <dbReference type="SAM" id="MobiDB-lite"/>
    </source>
</evidence>
<dbReference type="InterPro" id="IPR039609">
    <property type="entry name" value="VQ_15/22"/>
</dbReference>
<dbReference type="AlphaFoldDB" id="A0A921QUP5"/>
<gene>
    <name evidence="3" type="ORF">BDA96_05G022100</name>
</gene>
<protein>
    <recommendedName>
        <fullName evidence="2">VQ domain-containing protein</fullName>
    </recommendedName>
</protein>
<evidence type="ECO:0000259" key="2">
    <source>
        <dbReference type="Pfam" id="PF05678"/>
    </source>
</evidence>
<feature type="domain" description="VQ" evidence="2">
    <location>
        <begin position="71"/>
        <end position="95"/>
    </location>
</feature>
<dbReference type="PANTHER" id="PTHR33179:SF64">
    <property type="entry name" value="OS11G0131100 PROTEIN"/>
    <property type="match status" value="1"/>
</dbReference>
<organism evidence="3 4">
    <name type="scientific">Sorghum bicolor</name>
    <name type="common">Sorghum</name>
    <name type="synonym">Sorghum vulgare</name>
    <dbReference type="NCBI Taxonomy" id="4558"/>
    <lineage>
        <taxon>Eukaryota</taxon>
        <taxon>Viridiplantae</taxon>
        <taxon>Streptophyta</taxon>
        <taxon>Embryophyta</taxon>
        <taxon>Tracheophyta</taxon>
        <taxon>Spermatophyta</taxon>
        <taxon>Magnoliopsida</taxon>
        <taxon>Liliopsida</taxon>
        <taxon>Poales</taxon>
        <taxon>Poaceae</taxon>
        <taxon>PACMAD clade</taxon>
        <taxon>Panicoideae</taxon>
        <taxon>Andropogonodae</taxon>
        <taxon>Andropogoneae</taxon>
        <taxon>Sorghinae</taxon>
        <taxon>Sorghum</taxon>
    </lineage>
</organism>
<accession>A0A921QUP5</accession>
<sequence>MPTHLSSSAGSTMSPTPCHPAFLYDLDLTAPSPSPSPPPPPPQNNNHHLRPASARRRPSSRRRPRPSRKKVPPTYFAADPASFRRMVHQVTGADDLLHLPLPPLAPKKHEATTALCRPAPSRAAAAGALTRLPTLDTSALLLGSGSARRTTTTGLAASVPPAAAWEVDVAAGVGVGVGVRAGLGGAGYSSSDSGGGGGRGFPTLESWDDALSYY</sequence>
<dbReference type="Proteomes" id="UP000807115">
    <property type="component" value="Chromosome 5"/>
</dbReference>
<evidence type="ECO:0000313" key="3">
    <source>
        <dbReference type="EMBL" id="KAG0528554.1"/>
    </source>
</evidence>
<feature type="compositionally biased region" description="Polar residues" evidence="1">
    <location>
        <begin position="1"/>
        <end position="15"/>
    </location>
</feature>